<feature type="domain" description="Solute-binding protein family 5" evidence="4">
    <location>
        <begin position="60"/>
        <end position="380"/>
    </location>
</feature>
<dbReference type="PANTHER" id="PTHR30290:SF9">
    <property type="entry name" value="OLIGOPEPTIDE-BINDING PROTEIN APPA"/>
    <property type="match status" value="1"/>
</dbReference>
<comment type="similarity">
    <text evidence="1">Belongs to the bacterial solute-binding protein 5 family.</text>
</comment>
<dbReference type="EMBL" id="CP024988">
    <property type="protein sequence ID" value="AWT26959.1"/>
    <property type="molecule type" value="Genomic_DNA"/>
</dbReference>
<keyword evidence="2" id="KW-0813">Transport</keyword>
<evidence type="ECO:0000256" key="1">
    <source>
        <dbReference type="ARBA" id="ARBA00005695"/>
    </source>
</evidence>
<reference evidence="6" key="1">
    <citation type="submission" date="2017-11" db="EMBL/GenBank/DDBJ databases">
        <title>Otitis media/interna in a cat caused by the recently described species Corynebacterium provencense.</title>
        <authorList>
            <person name="Kittl S."/>
            <person name="Brodard I."/>
            <person name="Rychener L."/>
            <person name="Jores J."/>
            <person name="Roosje P."/>
            <person name="Gobeli Brawand S."/>
        </authorList>
    </citation>
    <scope>NUCLEOTIDE SEQUENCE [LARGE SCALE GENOMIC DNA]</scope>
    <source>
        <strain evidence="6">17KM38</strain>
    </source>
</reference>
<dbReference type="GO" id="GO:1904680">
    <property type="term" value="F:peptide transmembrane transporter activity"/>
    <property type="evidence" value="ECO:0007669"/>
    <property type="project" value="TreeGrafter"/>
</dbReference>
<dbReference type="AlphaFoldDB" id="A0A2Z3YRN1"/>
<evidence type="ECO:0000256" key="3">
    <source>
        <dbReference type="ARBA" id="ARBA00022729"/>
    </source>
</evidence>
<dbReference type="Gene3D" id="3.90.76.10">
    <property type="entry name" value="Dipeptide-binding Protein, Domain 1"/>
    <property type="match status" value="1"/>
</dbReference>
<dbReference type="Gene3D" id="3.40.190.10">
    <property type="entry name" value="Periplasmic binding protein-like II"/>
    <property type="match status" value="1"/>
</dbReference>
<dbReference type="PANTHER" id="PTHR30290">
    <property type="entry name" value="PERIPLASMIC BINDING COMPONENT OF ABC TRANSPORTER"/>
    <property type="match status" value="1"/>
</dbReference>
<dbReference type="SUPFAM" id="SSF53850">
    <property type="entry name" value="Periplasmic binding protein-like II"/>
    <property type="match status" value="1"/>
</dbReference>
<dbReference type="RefSeq" id="WP_110481984.1">
    <property type="nucleotide sequence ID" value="NZ_CP024988.1"/>
</dbReference>
<dbReference type="Proteomes" id="UP000247696">
    <property type="component" value="Chromosome"/>
</dbReference>
<dbReference type="InterPro" id="IPR000914">
    <property type="entry name" value="SBP_5_dom"/>
</dbReference>
<dbReference type="Pfam" id="PF00496">
    <property type="entry name" value="SBP_bac_5"/>
    <property type="match status" value="1"/>
</dbReference>
<evidence type="ECO:0000313" key="6">
    <source>
        <dbReference type="Proteomes" id="UP000247696"/>
    </source>
</evidence>
<dbReference type="InterPro" id="IPR030678">
    <property type="entry name" value="Peptide/Ni-bd"/>
</dbReference>
<evidence type="ECO:0000313" key="5">
    <source>
        <dbReference type="EMBL" id="AWT26959.1"/>
    </source>
</evidence>
<name>A0A2Z3YRN1_9CORY</name>
<keyword evidence="6" id="KW-1185">Reference proteome</keyword>
<accession>A0A2Z3YRN1</accession>
<dbReference type="PIRSF" id="PIRSF002741">
    <property type="entry name" value="MppA"/>
    <property type="match status" value="1"/>
</dbReference>
<protein>
    <submittedName>
        <fullName evidence="5">Glutathione-binding protein GsiB</fullName>
    </submittedName>
</protein>
<dbReference type="Gene3D" id="3.10.105.10">
    <property type="entry name" value="Dipeptide-binding Protein, Domain 3"/>
    <property type="match status" value="1"/>
</dbReference>
<dbReference type="InterPro" id="IPR039424">
    <property type="entry name" value="SBP_5"/>
</dbReference>
<evidence type="ECO:0000259" key="4">
    <source>
        <dbReference type="Pfam" id="PF00496"/>
    </source>
</evidence>
<dbReference type="OrthoDB" id="9796817at2"/>
<dbReference type="GO" id="GO:0042597">
    <property type="term" value="C:periplasmic space"/>
    <property type="evidence" value="ECO:0007669"/>
    <property type="project" value="UniProtKB-ARBA"/>
</dbReference>
<dbReference type="GO" id="GO:0015833">
    <property type="term" value="P:peptide transport"/>
    <property type="evidence" value="ECO:0007669"/>
    <property type="project" value="TreeGrafter"/>
</dbReference>
<keyword evidence="3" id="KW-0732">Signal</keyword>
<gene>
    <name evidence="5" type="primary">gsiB_2</name>
    <name evidence="5" type="ORF">Csp1_22080</name>
</gene>
<dbReference type="KEGG" id="cpre:Csp1_22080"/>
<sequence>MTLLSRRYTWNPRHWIHTGRFFGKRTGYPGTFSNRSLGRTLQPPPASQTSNRSWLPIGFASDDGRTWTFTLRRGVIFHDGSSFTATSVEKNLRRVTDPDYEYFDEKSAGTAQLWFGDLASYRVVDDHTFSFTFNQPFLGFPRILAQSMYTLPIGNPAVWEKYGNDGFADHPEGTGPYTFTSRTIGDRIELSRNENYWGAEPKSPHLTFRIIPNNQTRVASLLNDEVDQISYVQPDDVKMLESKGFQVPQGTAAELIYFSFNARNPAFRDPRVREAVDLGIDRRALADEVFNGYATPQGTFFPPGNEAHSEAENGRPYDPDTARRLLSEAGHPAGSLHINLVIDVANEALGQWLQAELRDIGIDADVVSLDRASYSDRQYNPSPDDGLYIDEFGETDAEWLYNAVNGLTNRGLNLDDYPDVTSSIDRALHTNDAATRIGLWQEAERTVRSQTLALPAVNLNRYYALGKDVSGFVFASTNWYDLAPVTRGDNS</sequence>
<proteinExistence type="inferred from homology"/>
<evidence type="ECO:0000256" key="2">
    <source>
        <dbReference type="ARBA" id="ARBA00022448"/>
    </source>
</evidence>
<organism evidence="5 6">
    <name type="scientific">Corynebacterium provencense</name>
    <dbReference type="NCBI Taxonomy" id="1737425"/>
    <lineage>
        <taxon>Bacteria</taxon>
        <taxon>Bacillati</taxon>
        <taxon>Actinomycetota</taxon>
        <taxon>Actinomycetes</taxon>
        <taxon>Mycobacteriales</taxon>
        <taxon>Corynebacteriaceae</taxon>
        <taxon>Corynebacterium</taxon>
    </lineage>
</organism>
<dbReference type="GO" id="GO:0043190">
    <property type="term" value="C:ATP-binding cassette (ABC) transporter complex"/>
    <property type="evidence" value="ECO:0007669"/>
    <property type="project" value="InterPro"/>
</dbReference>